<feature type="region of interest" description="Disordered" evidence="1">
    <location>
        <begin position="1"/>
        <end position="65"/>
    </location>
</feature>
<evidence type="ECO:0000313" key="3">
    <source>
        <dbReference type="Proteomes" id="UP000249922"/>
    </source>
</evidence>
<organism evidence="2 3">
    <name type="scientific">Paracoccus mutanolyticus</name>
    <dbReference type="NCBI Taxonomy" id="1499308"/>
    <lineage>
        <taxon>Bacteria</taxon>
        <taxon>Pseudomonadati</taxon>
        <taxon>Pseudomonadota</taxon>
        <taxon>Alphaproteobacteria</taxon>
        <taxon>Rhodobacterales</taxon>
        <taxon>Paracoccaceae</taxon>
        <taxon>Paracoccus</taxon>
    </lineage>
</organism>
<name>A0ABN5M5N8_9RHOB</name>
<keyword evidence="3" id="KW-1185">Reference proteome</keyword>
<proteinExistence type="predicted"/>
<feature type="compositionally biased region" description="Basic and acidic residues" evidence="1">
    <location>
        <begin position="39"/>
        <end position="65"/>
    </location>
</feature>
<feature type="compositionally biased region" description="Basic residues" evidence="1">
    <location>
        <begin position="1"/>
        <end position="28"/>
    </location>
</feature>
<accession>A0ABN5M5N8</accession>
<reference evidence="2 3" key="1">
    <citation type="submission" date="2018-06" db="EMBL/GenBank/DDBJ databases">
        <title>Complete genome sequence of Paracoccus mutanolyticus strain RSP-02 isolated from cellulosic waste.</title>
        <authorList>
            <person name="Amrutha R.N."/>
            <person name="Shrivastav A."/>
            <person name="Buddana S.K."/>
            <person name="Deshpande U."/>
            <person name="Prakasham R.S."/>
        </authorList>
    </citation>
    <scope>NUCLEOTIDE SEQUENCE [LARGE SCALE GENOMIC DNA]</scope>
    <source>
        <strain evidence="2 3">RSP-02</strain>
    </source>
</reference>
<protein>
    <submittedName>
        <fullName evidence="2">Uncharacterized protein</fullName>
    </submittedName>
</protein>
<dbReference type="Proteomes" id="UP000249922">
    <property type="component" value="Chromosome"/>
</dbReference>
<gene>
    <name evidence="2" type="ORF">DPM13_09375</name>
</gene>
<evidence type="ECO:0000256" key="1">
    <source>
        <dbReference type="SAM" id="MobiDB-lite"/>
    </source>
</evidence>
<dbReference type="EMBL" id="CP030239">
    <property type="protein sequence ID" value="AWX93252.1"/>
    <property type="molecule type" value="Genomic_DNA"/>
</dbReference>
<evidence type="ECO:0000313" key="2">
    <source>
        <dbReference type="EMBL" id="AWX93252.1"/>
    </source>
</evidence>
<sequence length="65" mass="7600">MRRAPGSGHRRARGRTRQRKPAGQRLQHRVIAASRPRHNSRDDDPVRRIDRDDGRDALQDPEGRR</sequence>